<feature type="region of interest" description="Disordered" evidence="1">
    <location>
        <begin position="1"/>
        <end position="25"/>
    </location>
</feature>
<evidence type="ECO:0000256" key="1">
    <source>
        <dbReference type="SAM" id="MobiDB-lite"/>
    </source>
</evidence>
<organism evidence="2">
    <name type="scientific">Eutreptiella gymnastica</name>
    <dbReference type="NCBI Taxonomy" id="73025"/>
    <lineage>
        <taxon>Eukaryota</taxon>
        <taxon>Discoba</taxon>
        <taxon>Euglenozoa</taxon>
        <taxon>Euglenida</taxon>
        <taxon>Spirocuta</taxon>
        <taxon>Euglenophyceae</taxon>
        <taxon>Eutreptiales</taxon>
        <taxon>Eutreptiaceae</taxon>
        <taxon>Eutreptiella</taxon>
    </lineage>
</organism>
<dbReference type="AlphaFoldDB" id="A0A7S4CUH2"/>
<proteinExistence type="predicted"/>
<name>A0A7S4CUH2_9EUGL</name>
<accession>A0A7S4CUH2</accession>
<gene>
    <name evidence="2" type="ORF">EGYM00163_LOCUS17978</name>
</gene>
<evidence type="ECO:0000313" key="2">
    <source>
        <dbReference type="EMBL" id="CAE0806850.1"/>
    </source>
</evidence>
<protein>
    <submittedName>
        <fullName evidence="2">Uncharacterized protein</fullName>
    </submittedName>
</protein>
<dbReference type="EMBL" id="HBJA01050772">
    <property type="protein sequence ID" value="CAE0806850.1"/>
    <property type="molecule type" value="Transcribed_RNA"/>
</dbReference>
<sequence length="107" mass="11535">MRAPESLSTQAMQRQTPVKSSKSISSQMLTSLPPDKILQWFGSVATDICIALGSRPWAWTLLTIPCLPASRAAPFRAKMGHFQIFRRNCAVVPDGGAVEGSSPAAHL</sequence>
<reference evidence="2" key="1">
    <citation type="submission" date="2021-01" db="EMBL/GenBank/DDBJ databases">
        <authorList>
            <person name="Corre E."/>
            <person name="Pelletier E."/>
            <person name="Niang G."/>
            <person name="Scheremetjew M."/>
            <person name="Finn R."/>
            <person name="Kale V."/>
            <person name="Holt S."/>
            <person name="Cochrane G."/>
            <person name="Meng A."/>
            <person name="Brown T."/>
            <person name="Cohen L."/>
        </authorList>
    </citation>
    <scope>NUCLEOTIDE SEQUENCE</scope>
    <source>
        <strain evidence="2">CCMP1594</strain>
    </source>
</reference>